<keyword evidence="1" id="KW-1133">Transmembrane helix</keyword>
<sequence>MNSHRFLKIVFAILLLVTTGEVVYYAYHQFAVKKNLEGNGGNKITAMNTITSPTVAISENRNDNNKTSGIKIGDNTLNTYGSLIKSFLNKFDQEKALTVTLDVEFEGMVDIIQRDSNGLTTAFSVIDEEKKQVIKYEIDNSMKFWRSGIGNKAVLIEAKELETGQRVHIKDRIDLLNGSKFTGISIL</sequence>
<proteinExistence type="predicted"/>
<evidence type="ECO:0000313" key="3">
    <source>
        <dbReference type="Proteomes" id="UP000183120"/>
    </source>
</evidence>
<keyword evidence="1" id="KW-0472">Membrane</keyword>
<reference evidence="2 3" key="1">
    <citation type="journal article" date="2016" name="Environ. Microbiol.">
        <title>Genomic resolution of a cold subsurface aquifer community provides metabolic insights for novel microbes adapted to high CO concentrations.</title>
        <authorList>
            <person name="Probst A.J."/>
            <person name="Castelle C.J."/>
            <person name="Singh A."/>
            <person name="Brown C.T."/>
            <person name="Anantharaman K."/>
            <person name="Sharon I."/>
            <person name="Hug L.A."/>
            <person name="Burstein D."/>
            <person name="Emerson J.B."/>
            <person name="Thomas B.C."/>
            <person name="Banfield J.F."/>
        </authorList>
    </citation>
    <scope>NUCLEOTIDE SEQUENCE [LARGE SCALE GENOMIC DNA]</scope>
    <source>
        <strain evidence="2">CG1_02_37_22</strain>
    </source>
</reference>
<organism evidence="2 3">
    <name type="scientific">Candidatus Gottesmanbacteria bacterium CG1_02_37_22</name>
    <dbReference type="NCBI Taxonomy" id="1805209"/>
    <lineage>
        <taxon>Bacteria</taxon>
        <taxon>Candidatus Gottesmaniibacteriota</taxon>
    </lineage>
</organism>
<protein>
    <submittedName>
        <fullName evidence="2">Uncharacterized protein</fullName>
    </submittedName>
</protein>
<gene>
    <name evidence="2" type="ORF">AUJ73_02300</name>
</gene>
<accession>A0A1J4TTP5</accession>
<feature type="transmembrane region" description="Helical" evidence="1">
    <location>
        <begin position="6"/>
        <end position="27"/>
    </location>
</feature>
<dbReference type="AlphaFoldDB" id="A0A1J4TTP5"/>
<evidence type="ECO:0000313" key="2">
    <source>
        <dbReference type="EMBL" id="OIO14403.1"/>
    </source>
</evidence>
<dbReference type="Proteomes" id="UP000183120">
    <property type="component" value="Unassembled WGS sequence"/>
</dbReference>
<dbReference type="EMBL" id="MNUY01000036">
    <property type="protein sequence ID" value="OIO14403.1"/>
    <property type="molecule type" value="Genomic_DNA"/>
</dbReference>
<name>A0A1J4TTP5_9BACT</name>
<comment type="caution">
    <text evidence="2">The sequence shown here is derived from an EMBL/GenBank/DDBJ whole genome shotgun (WGS) entry which is preliminary data.</text>
</comment>
<evidence type="ECO:0000256" key="1">
    <source>
        <dbReference type="SAM" id="Phobius"/>
    </source>
</evidence>
<keyword evidence="1" id="KW-0812">Transmembrane</keyword>